<dbReference type="SUPFAM" id="SSF48452">
    <property type="entry name" value="TPR-like"/>
    <property type="match status" value="1"/>
</dbReference>
<feature type="compositionally biased region" description="Basic and acidic residues" evidence="5">
    <location>
        <begin position="492"/>
        <end position="508"/>
    </location>
</feature>
<gene>
    <name evidence="6" type="ORF">FCM35_KLT04654</name>
</gene>
<dbReference type="Pfam" id="PF13041">
    <property type="entry name" value="PPR_2"/>
    <property type="match status" value="3"/>
</dbReference>
<name>A0A833VNI2_9POAL</name>
<evidence type="ECO:0000256" key="4">
    <source>
        <dbReference type="PROSITE-ProRule" id="PRU00708"/>
    </source>
</evidence>
<feature type="repeat" description="PPR" evidence="4">
    <location>
        <begin position="269"/>
        <end position="303"/>
    </location>
</feature>
<feature type="repeat" description="PPR" evidence="4">
    <location>
        <begin position="339"/>
        <end position="373"/>
    </location>
</feature>
<evidence type="ECO:0000256" key="5">
    <source>
        <dbReference type="SAM" id="MobiDB-lite"/>
    </source>
</evidence>
<feature type="repeat" description="PPR" evidence="4">
    <location>
        <begin position="129"/>
        <end position="163"/>
    </location>
</feature>
<dbReference type="InterPro" id="IPR002885">
    <property type="entry name" value="PPR_rpt"/>
</dbReference>
<dbReference type="EMBL" id="SWLB01000014">
    <property type="protein sequence ID" value="KAF3329323.1"/>
    <property type="molecule type" value="Genomic_DNA"/>
</dbReference>
<feature type="compositionally biased region" description="Acidic residues" evidence="5">
    <location>
        <begin position="509"/>
        <end position="518"/>
    </location>
</feature>
<feature type="repeat" description="PPR" evidence="4">
    <location>
        <begin position="374"/>
        <end position="408"/>
    </location>
</feature>
<dbReference type="NCBIfam" id="TIGR00756">
    <property type="entry name" value="PPR"/>
    <property type="match status" value="6"/>
</dbReference>
<protein>
    <submittedName>
        <fullName evidence="6">Pentatricopeptide repeat-containing protein</fullName>
    </submittedName>
</protein>
<dbReference type="Pfam" id="PF01535">
    <property type="entry name" value="PPR"/>
    <property type="match status" value="2"/>
</dbReference>
<reference evidence="6" key="1">
    <citation type="submission" date="2020-01" db="EMBL/GenBank/DDBJ databases">
        <title>Genome sequence of Kobresia littledalei, the first chromosome-level genome in the family Cyperaceae.</title>
        <authorList>
            <person name="Qu G."/>
        </authorList>
    </citation>
    <scope>NUCLEOTIDE SEQUENCE</scope>
    <source>
        <strain evidence="6">C.B.Clarke</strain>
        <tissue evidence="6">Leaf</tissue>
    </source>
</reference>
<dbReference type="OrthoDB" id="185373at2759"/>
<dbReference type="Gene3D" id="1.25.40.10">
    <property type="entry name" value="Tetratricopeptide repeat domain"/>
    <property type="match status" value="4"/>
</dbReference>
<evidence type="ECO:0000256" key="2">
    <source>
        <dbReference type="ARBA" id="ARBA00022737"/>
    </source>
</evidence>
<comment type="similarity">
    <text evidence="1">Belongs to the PPR family. P subfamily.</text>
</comment>
<dbReference type="PANTHER" id="PTHR47936">
    <property type="entry name" value="PPR_LONG DOMAIN-CONTAINING PROTEIN"/>
    <property type="match status" value="1"/>
</dbReference>
<feature type="repeat" description="PPR" evidence="4">
    <location>
        <begin position="198"/>
        <end position="232"/>
    </location>
</feature>
<keyword evidence="2" id="KW-0677">Repeat</keyword>
<feature type="repeat" description="PPR" evidence="4">
    <location>
        <begin position="409"/>
        <end position="444"/>
    </location>
</feature>
<evidence type="ECO:0000313" key="7">
    <source>
        <dbReference type="Proteomes" id="UP000623129"/>
    </source>
</evidence>
<organism evidence="6 7">
    <name type="scientific">Carex littledalei</name>
    <dbReference type="NCBI Taxonomy" id="544730"/>
    <lineage>
        <taxon>Eukaryota</taxon>
        <taxon>Viridiplantae</taxon>
        <taxon>Streptophyta</taxon>
        <taxon>Embryophyta</taxon>
        <taxon>Tracheophyta</taxon>
        <taxon>Spermatophyta</taxon>
        <taxon>Magnoliopsida</taxon>
        <taxon>Liliopsida</taxon>
        <taxon>Poales</taxon>
        <taxon>Cyperaceae</taxon>
        <taxon>Cyperoideae</taxon>
        <taxon>Cariceae</taxon>
        <taxon>Carex</taxon>
        <taxon>Carex subgen. Euthyceras</taxon>
    </lineage>
</organism>
<comment type="caution">
    <text evidence="6">The sequence shown here is derived from an EMBL/GenBank/DDBJ whole genome shotgun (WGS) entry which is preliminary data.</text>
</comment>
<keyword evidence="3" id="KW-0809">Transit peptide</keyword>
<sequence length="518" mass="59377">MAVKTLLPKPKFHHGFLCFSRLFSSDQDLTNTICRILSDNRAPHHDLSSHLRPFSSSLSSTPSLISSVLLRSRRLPHASLSFFLFLSSLPPPSPLSPDHFCMLFSSLSTAPSLLPHFHSLLFSYPYLVSPSLFHRMFSSYSRHKLPSEAVRIFNLISDLGFTPSIVDLHSLLFSLCKYGFVLESEQFFLEIKSQFSITNQTYTILISGWARARDSKRALKLFDEMLQQGLVPDLPCYNAIISALCRDGELGPAHERLKEMRQVHELEPNAATYSFFLRAATEMKDLNSSIKVLDRMKRNGLTPNVFTYNTVIKLLCQLEKIDEAYELLDEMLLSGVKPDVWSYNTILTVHCRLKECNKALRLIRRMDNESCLPDNHTYNMLLKMLLDVGRIDRAHEIWEGMEKRQFYPPAACYAVMVHGLCRKKGRVEEACRYFERMVEEGIPPYEDTCELLRKRLIRVGLRERLVLVVDRMRRSSSCKILELSSIMDGSKRAVDEGSMGEGRERVEGEEGETECELV</sequence>
<evidence type="ECO:0000256" key="1">
    <source>
        <dbReference type="ARBA" id="ARBA00007626"/>
    </source>
</evidence>
<feature type="repeat" description="PPR" evidence="4">
    <location>
        <begin position="304"/>
        <end position="338"/>
    </location>
</feature>
<dbReference type="Proteomes" id="UP000623129">
    <property type="component" value="Unassembled WGS sequence"/>
</dbReference>
<feature type="region of interest" description="Disordered" evidence="5">
    <location>
        <begin position="492"/>
        <end position="518"/>
    </location>
</feature>
<evidence type="ECO:0000313" key="6">
    <source>
        <dbReference type="EMBL" id="KAF3329323.1"/>
    </source>
</evidence>
<accession>A0A833VNI2</accession>
<dbReference type="PROSITE" id="PS51375">
    <property type="entry name" value="PPR"/>
    <property type="match status" value="8"/>
</dbReference>
<proteinExistence type="inferred from homology"/>
<dbReference type="InterPro" id="IPR011990">
    <property type="entry name" value="TPR-like_helical_dom_sf"/>
</dbReference>
<dbReference type="AlphaFoldDB" id="A0A833VNI2"/>
<keyword evidence="7" id="KW-1185">Reference proteome</keyword>
<dbReference type="PANTHER" id="PTHR47936:SF1">
    <property type="entry name" value="PENTATRICOPEPTIDE REPEAT-CONTAINING PROTEIN GUN1, CHLOROPLASTIC"/>
    <property type="match status" value="1"/>
</dbReference>
<evidence type="ECO:0000256" key="3">
    <source>
        <dbReference type="ARBA" id="ARBA00022946"/>
    </source>
</evidence>
<feature type="repeat" description="PPR" evidence="4">
    <location>
        <begin position="233"/>
        <end position="263"/>
    </location>
</feature>